<dbReference type="InterPro" id="IPR003772">
    <property type="entry name" value="YceD"/>
</dbReference>
<keyword evidence="3" id="KW-1185">Reference proteome</keyword>
<evidence type="ECO:0000313" key="3">
    <source>
        <dbReference type="Proteomes" id="UP001294412"/>
    </source>
</evidence>
<evidence type="ECO:0000313" key="2">
    <source>
        <dbReference type="EMBL" id="MDY8109610.1"/>
    </source>
</evidence>
<dbReference type="RefSeq" id="WP_322187094.1">
    <property type="nucleotide sequence ID" value="NZ_JAXLPB010000003.1"/>
</dbReference>
<organism evidence="2 3">
    <name type="scientific">Fulvimarina uroteuthidis</name>
    <dbReference type="NCBI Taxonomy" id="3098149"/>
    <lineage>
        <taxon>Bacteria</taxon>
        <taxon>Pseudomonadati</taxon>
        <taxon>Pseudomonadota</taxon>
        <taxon>Alphaproteobacteria</taxon>
        <taxon>Hyphomicrobiales</taxon>
        <taxon>Aurantimonadaceae</taxon>
        <taxon>Fulvimarina</taxon>
    </lineage>
</organism>
<gene>
    <name evidence="2" type="ORF">U0C82_10720</name>
</gene>
<comment type="caution">
    <text evidence="2">The sequence shown here is derived from an EMBL/GenBank/DDBJ whole genome shotgun (WGS) entry which is preliminary data.</text>
</comment>
<proteinExistence type="predicted"/>
<dbReference type="Pfam" id="PF02620">
    <property type="entry name" value="YceD"/>
    <property type="match status" value="1"/>
</dbReference>
<accession>A0ABU5I2P6</accession>
<evidence type="ECO:0000256" key="1">
    <source>
        <dbReference type="SAM" id="MobiDB-lite"/>
    </source>
</evidence>
<feature type="region of interest" description="Disordered" evidence="1">
    <location>
        <begin position="153"/>
        <end position="176"/>
    </location>
</feature>
<sequence length="192" mass="20861">MTNETSAKSDLHAELTLLPARLSKAGDTIRFEAGEADRQRIAAELDLAGLSKFAGTLLAAPWQKGGVRVTGRLVANATHESVVTLEPVERSYRFDVAMTFVPDTSRLLRITSPGEQELFVDPEGEDPPEPFSGDTIDLAPYIQELLALELDPYPREEGEAFEPVDTDPAPDVGKVSPFADLAALKKQQGEDK</sequence>
<reference evidence="2 3" key="1">
    <citation type="submission" date="2023-12" db="EMBL/GenBank/DDBJ databases">
        <title>Description of Novel Strain Fulvimarina sp. 2208YS6-2-32 isolated from Uroteuthis (Photololigo) edulis.</title>
        <authorList>
            <person name="Park J.-S."/>
        </authorList>
    </citation>
    <scope>NUCLEOTIDE SEQUENCE [LARGE SCALE GENOMIC DNA]</scope>
    <source>
        <strain evidence="2 3">2208YS6-2-32</strain>
    </source>
</reference>
<dbReference type="Proteomes" id="UP001294412">
    <property type="component" value="Unassembled WGS sequence"/>
</dbReference>
<name>A0ABU5I2P6_9HYPH</name>
<dbReference type="EMBL" id="JAXLPB010000003">
    <property type="protein sequence ID" value="MDY8109610.1"/>
    <property type="molecule type" value="Genomic_DNA"/>
</dbReference>
<protein>
    <submittedName>
        <fullName evidence="2">DUF177 domain-containing protein</fullName>
    </submittedName>
</protein>